<dbReference type="Gene3D" id="3.40.50.720">
    <property type="entry name" value="NAD(P)-binding Rossmann-like Domain"/>
    <property type="match status" value="1"/>
</dbReference>
<gene>
    <name evidence="4" type="ORF">CSUB01_00744</name>
</gene>
<dbReference type="PANTHER" id="PTHR43899:SF13">
    <property type="entry name" value="RH59310P"/>
    <property type="match status" value="1"/>
</dbReference>
<evidence type="ECO:0000256" key="3">
    <source>
        <dbReference type="SAM" id="Phobius"/>
    </source>
</evidence>
<dbReference type="InterPro" id="IPR002347">
    <property type="entry name" value="SDR_fam"/>
</dbReference>
<dbReference type="SUPFAM" id="SSF51735">
    <property type="entry name" value="NAD(P)-binding Rossmann-fold domains"/>
    <property type="match status" value="1"/>
</dbReference>
<dbReference type="Proteomes" id="UP000027238">
    <property type="component" value="Unassembled WGS sequence"/>
</dbReference>
<dbReference type="OMA" id="NISICAQ"/>
<keyword evidence="3" id="KW-0472">Membrane</keyword>
<evidence type="ECO:0000256" key="2">
    <source>
        <dbReference type="ARBA" id="ARBA00023002"/>
    </source>
</evidence>
<organism evidence="4 5">
    <name type="scientific">Colletotrichum sublineola</name>
    <name type="common">Sorghum anthracnose fungus</name>
    <dbReference type="NCBI Taxonomy" id="1173701"/>
    <lineage>
        <taxon>Eukaryota</taxon>
        <taxon>Fungi</taxon>
        <taxon>Dikarya</taxon>
        <taxon>Ascomycota</taxon>
        <taxon>Pezizomycotina</taxon>
        <taxon>Sordariomycetes</taxon>
        <taxon>Hypocreomycetidae</taxon>
        <taxon>Glomerellales</taxon>
        <taxon>Glomerellaceae</taxon>
        <taxon>Colletotrichum</taxon>
        <taxon>Colletotrichum graminicola species complex</taxon>
    </lineage>
</organism>
<comment type="caution">
    <text evidence="4">The sequence shown here is derived from an EMBL/GenBank/DDBJ whole genome shotgun (WGS) entry which is preliminary data.</text>
</comment>
<keyword evidence="5" id="KW-1185">Reference proteome</keyword>
<dbReference type="PRINTS" id="PR00081">
    <property type="entry name" value="GDHRDH"/>
</dbReference>
<reference evidence="5" key="1">
    <citation type="journal article" date="2014" name="Genome Announc.">
        <title>Draft genome sequence of Colletotrichum sublineola, a destructive pathogen of cultivated sorghum.</title>
        <authorList>
            <person name="Baroncelli R."/>
            <person name="Sanz-Martin J.M."/>
            <person name="Rech G.E."/>
            <person name="Sukno S.A."/>
            <person name="Thon M.R."/>
        </authorList>
    </citation>
    <scope>NUCLEOTIDE SEQUENCE [LARGE SCALE GENOMIC DNA]</scope>
    <source>
        <strain evidence="5">TX430BB</strain>
    </source>
</reference>
<keyword evidence="3" id="KW-1133">Transmembrane helix</keyword>
<dbReference type="GO" id="GO:0016491">
    <property type="term" value="F:oxidoreductase activity"/>
    <property type="evidence" value="ECO:0007669"/>
    <property type="project" value="UniProtKB-KW"/>
</dbReference>
<dbReference type="STRING" id="1173701.A0A066WWZ4"/>
<dbReference type="EMBL" id="JMSE01001414">
    <property type="protein sequence ID" value="KDN61423.1"/>
    <property type="molecule type" value="Genomic_DNA"/>
</dbReference>
<dbReference type="HOGENOM" id="CLU_010194_38_2_1"/>
<keyword evidence="3" id="KW-0812">Transmembrane</keyword>
<dbReference type="OrthoDB" id="47007at2759"/>
<feature type="transmembrane region" description="Helical" evidence="3">
    <location>
        <begin position="6"/>
        <end position="30"/>
    </location>
</feature>
<keyword evidence="2" id="KW-0560">Oxidoreductase</keyword>
<comment type="similarity">
    <text evidence="1">Belongs to the short-chain dehydrogenases/reductases (SDR) family.</text>
</comment>
<sequence>MATLGFLPSVGILALVVVAYNLAWPFFPFFRKSRLRRYLKAVDGKPAWALVTGASDGIGKGLAGELARRGFNVVIHGRNGAKLENVRRGLALRHPDREFRIAVGDAVALGAGVQPWDDMLASLEGLNLRVLVNNVGGPPVDPILRRLDECTVQEIADNVHMNALFPTLLTANLLPRLKNPAAPALVINVGSFADTGLPLLSFYSGCKAYLVALSKTMVDELALARADVEVLGVRVGAVATKTDLMEPGVFLPSVESMAESILDRVGCGRVTVVPYWAHALVAWFMDLVPAVLGGPMVRMVMVRFSLEEKKTFSKEK</sequence>
<dbReference type="InterPro" id="IPR036291">
    <property type="entry name" value="NAD(P)-bd_dom_sf"/>
</dbReference>
<dbReference type="eggNOG" id="KOG1014">
    <property type="taxonomic scope" value="Eukaryota"/>
</dbReference>
<dbReference type="Pfam" id="PF00106">
    <property type="entry name" value="adh_short"/>
    <property type="match status" value="1"/>
</dbReference>
<accession>A0A066WWZ4</accession>
<dbReference type="GO" id="GO:0005783">
    <property type="term" value="C:endoplasmic reticulum"/>
    <property type="evidence" value="ECO:0007669"/>
    <property type="project" value="TreeGrafter"/>
</dbReference>
<name>A0A066WWZ4_COLSU</name>
<proteinExistence type="inferred from homology"/>
<dbReference type="InterPro" id="IPR051019">
    <property type="entry name" value="VLCFA-Steroid_DH"/>
</dbReference>
<dbReference type="PANTHER" id="PTHR43899">
    <property type="entry name" value="RH59310P"/>
    <property type="match status" value="1"/>
</dbReference>
<evidence type="ECO:0000313" key="5">
    <source>
        <dbReference type="Proteomes" id="UP000027238"/>
    </source>
</evidence>
<evidence type="ECO:0000256" key="1">
    <source>
        <dbReference type="ARBA" id="ARBA00006484"/>
    </source>
</evidence>
<dbReference type="AlphaFoldDB" id="A0A066WWZ4"/>
<evidence type="ECO:0000313" key="4">
    <source>
        <dbReference type="EMBL" id="KDN61423.1"/>
    </source>
</evidence>
<protein>
    <submittedName>
        <fullName evidence="4">Putative short chain dehydrogenase</fullName>
    </submittedName>
</protein>